<dbReference type="Gene3D" id="3.30.420.40">
    <property type="match status" value="2"/>
</dbReference>
<keyword evidence="8" id="KW-0808">Transferase</keyword>
<dbReference type="PANTHER" id="PTHR11735">
    <property type="entry name" value="TRNA N6-ADENOSINE THREONYLCARBAMOYLTRANSFERASE"/>
    <property type="match status" value="1"/>
</dbReference>
<evidence type="ECO:0000259" key="7">
    <source>
        <dbReference type="Pfam" id="PF00814"/>
    </source>
</evidence>
<sequence length="232" mass="24896">MNAVLALDTSTEQCSVALKVGDVIVTRAAVTPREHSQRILGFVQEVLEEQQITLADLDALVVGNGPGSFTGVRIGVSVAQGLAFSHTLPIFPVSTLTALAQQAIRNHDAQVVISAIDARMQEIYVAPFRNNQGMAEQLAPEQMAPLADITMQSWWPEIAVGNSVIGAGTGWQAYGDALNSPGLVTVLDDVTLPLAEDILRWALVHGKPVDAADLEPLYVRNEVAWKKLPGRE</sequence>
<dbReference type="Proteomes" id="UP000288127">
    <property type="component" value="Unassembled WGS sequence"/>
</dbReference>
<dbReference type="OrthoDB" id="9809995at2"/>
<gene>
    <name evidence="8" type="primary">tsaB</name>
    <name evidence="8" type="ORF">CWI76_04045</name>
</gene>
<organism evidence="8 9">
    <name type="scientific">Pseudidiomarina marina</name>
    <dbReference type="NCBI Taxonomy" id="502366"/>
    <lineage>
        <taxon>Bacteria</taxon>
        <taxon>Pseudomonadati</taxon>
        <taxon>Pseudomonadota</taxon>
        <taxon>Gammaproteobacteria</taxon>
        <taxon>Alteromonadales</taxon>
        <taxon>Idiomarinaceae</taxon>
        <taxon>Pseudidiomarina</taxon>
    </lineage>
</organism>
<dbReference type="SUPFAM" id="SSF53067">
    <property type="entry name" value="Actin-like ATPase domain"/>
    <property type="match status" value="2"/>
</dbReference>
<evidence type="ECO:0000313" key="8">
    <source>
        <dbReference type="EMBL" id="RUO61766.1"/>
    </source>
</evidence>
<dbReference type="GO" id="GO:0005829">
    <property type="term" value="C:cytosol"/>
    <property type="evidence" value="ECO:0007669"/>
    <property type="project" value="TreeGrafter"/>
</dbReference>
<dbReference type="GO" id="GO:0002949">
    <property type="term" value="P:tRNA threonylcarbamoyladenosine modification"/>
    <property type="evidence" value="ECO:0007669"/>
    <property type="project" value="InterPro"/>
</dbReference>
<evidence type="ECO:0000256" key="2">
    <source>
        <dbReference type="ARBA" id="ARBA00010493"/>
    </source>
</evidence>
<dbReference type="InterPro" id="IPR022496">
    <property type="entry name" value="T6A_TsaB"/>
</dbReference>
<dbReference type="InterPro" id="IPR000905">
    <property type="entry name" value="Gcp-like_dom"/>
</dbReference>
<evidence type="ECO:0000256" key="1">
    <source>
        <dbReference type="ARBA" id="ARBA00004496"/>
    </source>
</evidence>
<dbReference type="AlphaFoldDB" id="A0A432YLE4"/>
<proteinExistence type="inferred from homology"/>
<dbReference type="EMBL" id="PIPZ01000001">
    <property type="protein sequence ID" value="RUO61766.1"/>
    <property type="molecule type" value="Genomic_DNA"/>
</dbReference>
<name>A0A432YLE4_9GAMM</name>
<dbReference type="InterPro" id="IPR043129">
    <property type="entry name" value="ATPase_NBD"/>
</dbReference>
<keyword evidence="4" id="KW-0963">Cytoplasm</keyword>
<dbReference type="GO" id="GO:0016740">
    <property type="term" value="F:transferase activity"/>
    <property type="evidence" value="ECO:0007669"/>
    <property type="project" value="UniProtKB-KW"/>
</dbReference>
<feature type="domain" description="Gcp-like" evidence="7">
    <location>
        <begin position="31"/>
        <end position="150"/>
    </location>
</feature>
<evidence type="ECO:0000256" key="6">
    <source>
        <dbReference type="ARBA" id="ARBA00032446"/>
    </source>
</evidence>
<dbReference type="CDD" id="cd24032">
    <property type="entry name" value="ASKHA_NBD_TsaB"/>
    <property type="match status" value="1"/>
</dbReference>
<evidence type="ECO:0000313" key="9">
    <source>
        <dbReference type="Proteomes" id="UP000288127"/>
    </source>
</evidence>
<protein>
    <recommendedName>
        <fullName evidence="3">tRNA threonylcarbamoyladenosine biosynthesis protein TsaB</fullName>
    </recommendedName>
    <alternativeName>
        <fullName evidence="6">t(6)A37 threonylcarbamoyladenosine biosynthesis protein TsaB</fullName>
    </alternativeName>
</protein>
<comment type="caution">
    <text evidence="8">The sequence shown here is derived from an EMBL/GenBank/DDBJ whole genome shotgun (WGS) entry which is preliminary data.</text>
</comment>
<comment type="subcellular location">
    <subcellularLocation>
        <location evidence="1">Cytoplasm</location>
    </subcellularLocation>
</comment>
<reference evidence="9" key="1">
    <citation type="journal article" date="2018" name="Front. Microbiol.">
        <title>Genome-Based Analysis Reveals the Taxonomy and Diversity of the Family Idiomarinaceae.</title>
        <authorList>
            <person name="Liu Y."/>
            <person name="Lai Q."/>
            <person name="Shao Z."/>
        </authorList>
    </citation>
    <scope>NUCLEOTIDE SEQUENCE [LARGE SCALE GENOMIC DNA]</scope>
    <source>
        <strain evidence="9">PIM1</strain>
    </source>
</reference>
<accession>A0A432YLE4</accession>
<dbReference type="NCBIfam" id="TIGR03725">
    <property type="entry name" value="T6A_YeaZ"/>
    <property type="match status" value="1"/>
</dbReference>
<evidence type="ECO:0000256" key="3">
    <source>
        <dbReference type="ARBA" id="ARBA00019012"/>
    </source>
</evidence>
<keyword evidence="5" id="KW-0819">tRNA processing</keyword>
<evidence type="ECO:0000256" key="4">
    <source>
        <dbReference type="ARBA" id="ARBA00022490"/>
    </source>
</evidence>
<dbReference type="FunFam" id="3.30.420.40:FF:000097">
    <property type="entry name" value="tRNA threonylcarbamoyladenosine biosynthesis protein TsaB"/>
    <property type="match status" value="1"/>
</dbReference>
<comment type="similarity">
    <text evidence="2">Belongs to the KAE1 / TsaD family. TsaB subfamily.</text>
</comment>
<dbReference type="PANTHER" id="PTHR11735:SF11">
    <property type="entry name" value="TRNA THREONYLCARBAMOYLADENOSINE BIOSYNTHESIS PROTEIN TSAB"/>
    <property type="match status" value="1"/>
</dbReference>
<evidence type="ECO:0000256" key="5">
    <source>
        <dbReference type="ARBA" id="ARBA00022694"/>
    </source>
</evidence>
<dbReference type="Pfam" id="PF00814">
    <property type="entry name" value="TsaD"/>
    <property type="match status" value="1"/>
</dbReference>
<keyword evidence="9" id="KW-1185">Reference proteome</keyword>